<dbReference type="PROSITE" id="PS50082">
    <property type="entry name" value="WD_REPEATS_2"/>
    <property type="match status" value="4"/>
</dbReference>
<dbReference type="AlphaFoldDB" id="A0A367JPF9"/>
<dbReference type="InterPro" id="IPR015943">
    <property type="entry name" value="WD40/YVTN_repeat-like_dom_sf"/>
</dbReference>
<evidence type="ECO:0000256" key="4">
    <source>
        <dbReference type="SAM" id="MobiDB-lite"/>
    </source>
</evidence>
<evidence type="ECO:0000313" key="6">
    <source>
        <dbReference type="Proteomes" id="UP000253551"/>
    </source>
</evidence>
<dbReference type="PROSITE" id="PS00678">
    <property type="entry name" value="WD_REPEATS_1"/>
    <property type="match status" value="1"/>
</dbReference>
<organism evidence="5 6">
    <name type="scientific">Rhizopus stolonifer</name>
    <name type="common">Rhizopus nigricans</name>
    <dbReference type="NCBI Taxonomy" id="4846"/>
    <lineage>
        <taxon>Eukaryota</taxon>
        <taxon>Fungi</taxon>
        <taxon>Fungi incertae sedis</taxon>
        <taxon>Mucoromycota</taxon>
        <taxon>Mucoromycotina</taxon>
        <taxon>Mucoromycetes</taxon>
        <taxon>Mucorales</taxon>
        <taxon>Mucorineae</taxon>
        <taxon>Rhizopodaceae</taxon>
        <taxon>Rhizopus</taxon>
    </lineage>
</organism>
<gene>
    <name evidence="5" type="ORF">CU098_008300</name>
</gene>
<dbReference type="OrthoDB" id="6262491at2759"/>
<dbReference type="PANTHER" id="PTHR19848:SF8">
    <property type="entry name" value="F-BOX AND WD REPEAT DOMAIN CONTAINING 7"/>
    <property type="match status" value="1"/>
</dbReference>
<dbReference type="InterPro" id="IPR020472">
    <property type="entry name" value="WD40_PAC1"/>
</dbReference>
<feature type="repeat" description="WD" evidence="3">
    <location>
        <begin position="158"/>
        <end position="199"/>
    </location>
</feature>
<feature type="repeat" description="WD" evidence="3">
    <location>
        <begin position="239"/>
        <end position="278"/>
    </location>
</feature>
<keyword evidence="1 3" id="KW-0853">WD repeat</keyword>
<dbReference type="Gene3D" id="2.130.10.10">
    <property type="entry name" value="YVTN repeat-like/Quinoprotein amine dehydrogenase"/>
    <property type="match status" value="2"/>
</dbReference>
<dbReference type="Pfam" id="PF00400">
    <property type="entry name" value="WD40"/>
    <property type="match status" value="5"/>
</dbReference>
<keyword evidence="2" id="KW-0677">Repeat</keyword>
<feature type="repeat" description="WD" evidence="3">
    <location>
        <begin position="77"/>
        <end position="117"/>
    </location>
</feature>
<name>A0A367JPF9_RHIST</name>
<dbReference type="InterPro" id="IPR019775">
    <property type="entry name" value="WD40_repeat_CS"/>
</dbReference>
<feature type="region of interest" description="Disordered" evidence="4">
    <location>
        <begin position="324"/>
        <end position="353"/>
    </location>
</feature>
<dbReference type="PANTHER" id="PTHR19848">
    <property type="entry name" value="WD40 REPEAT PROTEIN"/>
    <property type="match status" value="1"/>
</dbReference>
<dbReference type="EMBL" id="PJQM01002945">
    <property type="protein sequence ID" value="RCH91759.1"/>
    <property type="molecule type" value="Genomic_DNA"/>
</dbReference>
<evidence type="ECO:0000256" key="2">
    <source>
        <dbReference type="ARBA" id="ARBA00022737"/>
    </source>
</evidence>
<feature type="repeat" description="WD" evidence="3">
    <location>
        <begin position="200"/>
        <end position="239"/>
    </location>
</feature>
<sequence>MVNVSQETGAFFQTDAELAKQREKAAKYNYTAGEAAKIASKVLSFTISPDGKYLYVAESGFQVRKMDRSTMKSLKLFKGHKGPVTSIVIGKDDTIWTGSWDKTIKKWNVKTGECLATLEGHTDFIKTLILVGDSLYSGSSDCFLRRWNTLTLECTGTEKKHKRPIESLAVSMEGKFIYSASSDGTIFKWDTETMQIQKTYTGHETSIYCVRIWEDDLWSASADKTVRRWNIETGNVDMILNHSDCVKSLAMIGPYIVTGSSNDDIYVWDIASGKMICTIEGHFDEVSSLDVYGSTVYSGSLDCSIRRWPLTDAALKEYIEAKDKKKVEEEPSKSGLTEEEERELAELLSDDEE</sequence>
<protein>
    <submittedName>
        <fullName evidence="5">Uncharacterized protein</fullName>
    </submittedName>
</protein>
<comment type="caution">
    <text evidence="5">The sequence shown here is derived from an EMBL/GenBank/DDBJ whole genome shotgun (WGS) entry which is preliminary data.</text>
</comment>
<evidence type="ECO:0000256" key="1">
    <source>
        <dbReference type="ARBA" id="ARBA00022574"/>
    </source>
</evidence>
<dbReference type="PROSITE" id="PS50294">
    <property type="entry name" value="WD_REPEATS_REGION"/>
    <property type="match status" value="2"/>
</dbReference>
<reference evidence="5 6" key="1">
    <citation type="journal article" date="2018" name="G3 (Bethesda)">
        <title>Phylogenetic and Phylogenomic Definition of Rhizopus Species.</title>
        <authorList>
            <person name="Gryganskyi A.P."/>
            <person name="Golan J."/>
            <person name="Dolatabadi S."/>
            <person name="Mondo S."/>
            <person name="Robb S."/>
            <person name="Idnurm A."/>
            <person name="Muszewska A."/>
            <person name="Steczkiewicz K."/>
            <person name="Masonjones S."/>
            <person name="Liao H.L."/>
            <person name="Gajdeczka M.T."/>
            <person name="Anike F."/>
            <person name="Vuek A."/>
            <person name="Anishchenko I.M."/>
            <person name="Voigt K."/>
            <person name="de Hoog G.S."/>
            <person name="Smith M.E."/>
            <person name="Heitman J."/>
            <person name="Vilgalys R."/>
            <person name="Stajich J.E."/>
        </authorList>
    </citation>
    <scope>NUCLEOTIDE SEQUENCE [LARGE SCALE GENOMIC DNA]</scope>
    <source>
        <strain evidence="5 6">LSU 92-RS-03</strain>
    </source>
</reference>
<dbReference type="Proteomes" id="UP000253551">
    <property type="component" value="Unassembled WGS sequence"/>
</dbReference>
<dbReference type="PRINTS" id="PR00320">
    <property type="entry name" value="GPROTEINBRPT"/>
</dbReference>
<keyword evidence="6" id="KW-1185">Reference proteome</keyword>
<dbReference type="CDD" id="cd00200">
    <property type="entry name" value="WD40"/>
    <property type="match status" value="1"/>
</dbReference>
<accession>A0A367JPF9</accession>
<dbReference type="SUPFAM" id="SSF50978">
    <property type="entry name" value="WD40 repeat-like"/>
    <property type="match status" value="1"/>
</dbReference>
<dbReference type="STRING" id="4846.A0A367JPF9"/>
<feature type="compositionally biased region" description="Acidic residues" evidence="4">
    <location>
        <begin position="337"/>
        <end position="353"/>
    </location>
</feature>
<evidence type="ECO:0000313" key="5">
    <source>
        <dbReference type="EMBL" id="RCH91759.1"/>
    </source>
</evidence>
<dbReference type="InterPro" id="IPR036322">
    <property type="entry name" value="WD40_repeat_dom_sf"/>
</dbReference>
<dbReference type="SMART" id="SM00320">
    <property type="entry name" value="WD40"/>
    <property type="match status" value="6"/>
</dbReference>
<dbReference type="InterPro" id="IPR001680">
    <property type="entry name" value="WD40_rpt"/>
</dbReference>
<evidence type="ECO:0000256" key="3">
    <source>
        <dbReference type="PROSITE-ProRule" id="PRU00221"/>
    </source>
</evidence>
<proteinExistence type="predicted"/>